<name>A0A5M3W2F8_9ACTN</name>
<proteinExistence type="predicted"/>
<keyword evidence="2" id="KW-1185">Reference proteome</keyword>
<dbReference type="EMBL" id="BLAD01000058">
    <property type="protein sequence ID" value="GES02430.1"/>
    <property type="molecule type" value="Genomic_DNA"/>
</dbReference>
<gene>
    <name evidence="1" type="ORF">Acor_44960</name>
</gene>
<accession>A0A5M3W2F8</accession>
<sequence length="61" mass="6312">MLGGDLGVGAWAARRAGVATWRAAVIAGEAVRSVRLTPSRLHACINKIAAGLRWVVSPAFG</sequence>
<evidence type="ECO:0000313" key="2">
    <source>
        <dbReference type="Proteomes" id="UP000334990"/>
    </source>
</evidence>
<dbReference type="Proteomes" id="UP000334990">
    <property type="component" value="Unassembled WGS sequence"/>
</dbReference>
<dbReference type="AlphaFoldDB" id="A0A5M3W2F8"/>
<comment type="caution">
    <text evidence="1">The sequence shown here is derived from an EMBL/GenBank/DDBJ whole genome shotgun (WGS) entry which is preliminary data.</text>
</comment>
<evidence type="ECO:0000313" key="1">
    <source>
        <dbReference type="EMBL" id="GES02430.1"/>
    </source>
</evidence>
<protein>
    <submittedName>
        <fullName evidence="1">Uncharacterized protein</fullName>
    </submittedName>
</protein>
<organism evidence="1 2">
    <name type="scientific">Acrocarpospora corrugata</name>
    <dbReference type="NCBI Taxonomy" id="35763"/>
    <lineage>
        <taxon>Bacteria</taxon>
        <taxon>Bacillati</taxon>
        <taxon>Actinomycetota</taxon>
        <taxon>Actinomycetes</taxon>
        <taxon>Streptosporangiales</taxon>
        <taxon>Streptosporangiaceae</taxon>
        <taxon>Acrocarpospora</taxon>
    </lineage>
</organism>
<reference evidence="1 2" key="1">
    <citation type="submission" date="2019-10" db="EMBL/GenBank/DDBJ databases">
        <title>Whole genome shotgun sequence of Acrocarpospora corrugata NBRC 13972.</title>
        <authorList>
            <person name="Ichikawa N."/>
            <person name="Kimura A."/>
            <person name="Kitahashi Y."/>
            <person name="Komaki H."/>
            <person name="Oguchi A."/>
        </authorList>
    </citation>
    <scope>NUCLEOTIDE SEQUENCE [LARGE SCALE GENOMIC DNA]</scope>
    <source>
        <strain evidence="1 2">NBRC 13972</strain>
    </source>
</reference>